<feature type="transmembrane region" description="Helical" evidence="1">
    <location>
        <begin position="84"/>
        <end position="103"/>
    </location>
</feature>
<dbReference type="EMBL" id="JACIEZ010000002">
    <property type="protein sequence ID" value="MBB4064514.1"/>
    <property type="molecule type" value="Genomic_DNA"/>
</dbReference>
<evidence type="ECO:0000256" key="1">
    <source>
        <dbReference type="SAM" id="Phobius"/>
    </source>
</evidence>
<name>A0A7W6J483_9HYPH</name>
<feature type="transmembrane region" description="Helical" evidence="1">
    <location>
        <begin position="151"/>
        <end position="177"/>
    </location>
</feature>
<keyword evidence="1" id="KW-0472">Membrane</keyword>
<reference evidence="2 3" key="1">
    <citation type="submission" date="2020-08" db="EMBL/GenBank/DDBJ databases">
        <title>Genomic Encyclopedia of Type Strains, Phase IV (KMG-IV): sequencing the most valuable type-strain genomes for metagenomic binning, comparative biology and taxonomic classification.</title>
        <authorList>
            <person name="Goeker M."/>
        </authorList>
    </citation>
    <scope>NUCLEOTIDE SEQUENCE [LARGE SCALE GENOMIC DNA]</scope>
    <source>
        <strain evidence="2 3">DSM 29853</strain>
    </source>
</reference>
<sequence>MFAGRYVWWLVTTSALFLISLVGFDYVASVIVGISDCASNEGSCYTLNNWLMGVIKPVLVDVSGVALVLVVVIRILYLRFLPLWIVPVLAWAGAVAGTFRAYAPMWHGNADYVLLGQQMPPSTYAFLALALFLAFPLEDEDAPEQGGAAPIGLLAGFMAFMCTLHAFATASGLPMLIAKTFHAFDLSRTIATIREILATFLLVADGNPIPGYFVTILFALALALRVLRHERLVSGQL</sequence>
<feature type="transmembrane region" description="Helical" evidence="1">
    <location>
        <begin position="7"/>
        <end position="34"/>
    </location>
</feature>
<proteinExistence type="predicted"/>
<protein>
    <submittedName>
        <fullName evidence="2">Uncharacterized protein</fullName>
    </submittedName>
</protein>
<keyword evidence="1" id="KW-1133">Transmembrane helix</keyword>
<feature type="transmembrane region" description="Helical" evidence="1">
    <location>
        <begin position="123"/>
        <end position="139"/>
    </location>
</feature>
<feature type="transmembrane region" description="Helical" evidence="1">
    <location>
        <begin position="209"/>
        <end position="227"/>
    </location>
</feature>
<keyword evidence="1" id="KW-0812">Transmembrane</keyword>
<feature type="transmembrane region" description="Helical" evidence="1">
    <location>
        <begin position="54"/>
        <end position="77"/>
    </location>
</feature>
<accession>A0A7W6J483</accession>
<comment type="caution">
    <text evidence="2">The sequence shown here is derived from an EMBL/GenBank/DDBJ whole genome shotgun (WGS) entry which is preliminary data.</text>
</comment>
<gene>
    <name evidence="2" type="ORF">GGR23_001691</name>
</gene>
<dbReference type="RefSeq" id="WP_183365731.1">
    <property type="nucleotide sequence ID" value="NZ_JACIEZ010000002.1"/>
</dbReference>
<evidence type="ECO:0000313" key="3">
    <source>
        <dbReference type="Proteomes" id="UP000528286"/>
    </source>
</evidence>
<organism evidence="2 3">
    <name type="scientific">Gellertiella hungarica</name>
    <dbReference type="NCBI Taxonomy" id="1572859"/>
    <lineage>
        <taxon>Bacteria</taxon>
        <taxon>Pseudomonadati</taxon>
        <taxon>Pseudomonadota</taxon>
        <taxon>Alphaproteobacteria</taxon>
        <taxon>Hyphomicrobiales</taxon>
        <taxon>Rhizobiaceae</taxon>
        <taxon>Gellertiella</taxon>
    </lineage>
</organism>
<dbReference type="Proteomes" id="UP000528286">
    <property type="component" value="Unassembled WGS sequence"/>
</dbReference>
<evidence type="ECO:0000313" key="2">
    <source>
        <dbReference type="EMBL" id="MBB4064514.1"/>
    </source>
</evidence>
<keyword evidence="3" id="KW-1185">Reference proteome</keyword>
<dbReference type="AlphaFoldDB" id="A0A7W6J483"/>